<evidence type="ECO:0000256" key="2">
    <source>
        <dbReference type="ARBA" id="ARBA00022679"/>
    </source>
</evidence>
<dbReference type="Gene3D" id="3.40.50.150">
    <property type="entry name" value="Vaccinia Virus protein VP39"/>
    <property type="match status" value="1"/>
</dbReference>
<dbReference type="GO" id="GO:0032259">
    <property type="term" value="P:methylation"/>
    <property type="evidence" value="ECO:0007669"/>
    <property type="project" value="UniProtKB-KW"/>
</dbReference>
<dbReference type="EMBL" id="CAMXCT030001162">
    <property type="protein sequence ID" value="CAL4774714.1"/>
    <property type="molecule type" value="Genomic_DNA"/>
</dbReference>
<dbReference type="EMBL" id="CAMXCT020001162">
    <property type="protein sequence ID" value="CAL1140777.1"/>
    <property type="molecule type" value="Genomic_DNA"/>
</dbReference>
<comment type="caution">
    <text evidence="3">The sequence shown here is derived from an EMBL/GenBank/DDBJ whole genome shotgun (WGS) entry which is preliminary data.</text>
</comment>
<dbReference type="Pfam" id="PF00145">
    <property type="entry name" value="DNA_methylase"/>
    <property type="match status" value="1"/>
</dbReference>
<keyword evidence="2" id="KW-0808">Transferase</keyword>
<keyword evidence="1" id="KW-0489">Methyltransferase</keyword>
<dbReference type="SUPFAM" id="SSF53335">
    <property type="entry name" value="S-adenosyl-L-methionine-dependent methyltransferases"/>
    <property type="match status" value="1"/>
</dbReference>
<gene>
    <name evidence="3" type="ORF">C1SCF055_LOCUS14676</name>
</gene>
<dbReference type="OrthoDB" id="423221at2759"/>
<dbReference type="InterPro" id="IPR001525">
    <property type="entry name" value="C5_MeTfrase"/>
</dbReference>
<sequence>MLAAVQVWNEIGLPPVPVTFWAAEKNAAKRQLLIQRTSPHMRVDQVFGDVKDLVQPQCYDYLNQCWTDPKEADIYVCGTPCVDLSALNSKQIEFGPGCDGQSSSVIDDVMAVVEKRKPLAVILENVERILHKRKCQGGQPGHKMVFARMKSMGYIGAFAILDAARWLPQRRSRAWFVFLQPNCGDPGQVLDLARRCQPAVPPSLQDLPFMSKLGKAHSERQRKQHTKKDRKLKWPSQTLHFIETHGLKPAKLAACKHGLMLCQDFQTLNLREQHLLIARYTYLQQCEALDPFSTCIILDISQSVGRVPWAVGKTPCLTGSSKLWVSKPGTILPAEVCAAVQGVPEALDAGIPHNWMRNLLGNAFCGPVAQSVLLSTLAVMGCCDLMRCEPDDCDR</sequence>
<evidence type="ECO:0000313" key="4">
    <source>
        <dbReference type="EMBL" id="CAL4774714.1"/>
    </source>
</evidence>
<organism evidence="3">
    <name type="scientific">Cladocopium goreaui</name>
    <dbReference type="NCBI Taxonomy" id="2562237"/>
    <lineage>
        <taxon>Eukaryota</taxon>
        <taxon>Sar</taxon>
        <taxon>Alveolata</taxon>
        <taxon>Dinophyceae</taxon>
        <taxon>Suessiales</taxon>
        <taxon>Symbiodiniaceae</taxon>
        <taxon>Cladocopium</taxon>
    </lineage>
</organism>
<evidence type="ECO:0000313" key="3">
    <source>
        <dbReference type="EMBL" id="CAI3987402.1"/>
    </source>
</evidence>
<reference evidence="3" key="1">
    <citation type="submission" date="2022-10" db="EMBL/GenBank/DDBJ databases">
        <authorList>
            <person name="Chen Y."/>
            <person name="Dougan E. K."/>
            <person name="Chan C."/>
            <person name="Rhodes N."/>
            <person name="Thang M."/>
        </authorList>
    </citation>
    <scope>NUCLEOTIDE SEQUENCE</scope>
</reference>
<keyword evidence="5" id="KW-1185">Reference proteome</keyword>
<evidence type="ECO:0000313" key="5">
    <source>
        <dbReference type="Proteomes" id="UP001152797"/>
    </source>
</evidence>
<accession>A0A9P1CA24</accession>
<protein>
    <submittedName>
        <fullName evidence="4">DNA (Cytosine-5-)-methyltransferase</fullName>
    </submittedName>
</protein>
<dbReference type="Proteomes" id="UP001152797">
    <property type="component" value="Unassembled WGS sequence"/>
</dbReference>
<proteinExistence type="predicted"/>
<dbReference type="AlphaFoldDB" id="A0A9P1CA24"/>
<reference evidence="4 5" key="2">
    <citation type="submission" date="2024-05" db="EMBL/GenBank/DDBJ databases">
        <authorList>
            <person name="Chen Y."/>
            <person name="Shah S."/>
            <person name="Dougan E. K."/>
            <person name="Thang M."/>
            <person name="Chan C."/>
        </authorList>
    </citation>
    <scope>NUCLEOTIDE SEQUENCE [LARGE SCALE GENOMIC DNA]</scope>
</reference>
<dbReference type="GO" id="GO:0008168">
    <property type="term" value="F:methyltransferase activity"/>
    <property type="evidence" value="ECO:0007669"/>
    <property type="project" value="UniProtKB-KW"/>
</dbReference>
<evidence type="ECO:0000256" key="1">
    <source>
        <dbReference type="ARBA" id="ARBA00022603"/>
    </source>
</evidence>
<dbReference type="InterPro" id="IPR029063">
    <property type="entry name" value="SAM-dependent_MTases_sf"/>
</dbReference>
<name>A0A9P1CA24_9DINO</name>
<dbReference type="EMBL" id="CAMXCT010001162">
    <property type="protein sequence ID" value="CAI3987402.1"/>
    <property type="molecule type" value="Genomic_DNA"/>
</dbReference>